<accession>A0A833PFK2</accession>
<feature type="signal peptide" evidence="1">
    <location>
        <begin position="1"/>
        <end position="22"/>
    </location>
</feature>
<evidence type="ECO:0000313" key="3">
    <source>
        <dbReference type="Proteomes" id="UP000490535"/>
    </source>
</evidence>
<gene>
    <name evidence="2" type="ORF">GAK29_02092</name>
</gene>
<feature type="chain" id="PRO_5032652635" evidence="1">
    <location>
        <begin position="23"/>
        <end position="293"/>
    </location>
</feature>
<dbReference type="AlphaFoldDB" id="A0A833PFK2"/>
<reference evidence="3" key="1">
    <citation type="journal article" date="2020" name="MBio">
        <title>Horizontal gene transfer to a defensive symbiont with a reduced genome amongst a multipartite beetle microbiome.</title>
        <authorList>
            <person name="Waterworth S.C."/>
            <person name="Florez L.V."/>
            <person name="Rees E.R."/>
            <person name="Hertweck C."/>
            <person name="Kaltenpoth M."/>
            <person name="Kwan J.C."/>
        </authorList>
    </citation>
    <scope>NUCLEOTIDE SEQUENCE [LARGE SCALE GENOMIC DNA]</scope>
</reference>
<organism evidence="2 3">
    <name type="scientific">Acinetobacter bereziniae</name>
    <name type="common">Acinetobacter genomosp. 10</name>
    <dbReference type="NCBI Taxonomy" id="106648"/>
    <lineage>
        <taxon>Bacteria</taxon>
        <taxon>Pseudomonadati</taxon>
        <taxon>Pseudomonadota</taxon>
        <taxon>Gammaproteobacteria</taxon>
        <taxon>Moraxellales</taxon>
        <taxon>Moraxellaceae</taxon>
        <taxon>Acinetobacter</taxon>
    </lineage>
</organism>
<protein>
    <submittedName>
        <fullName evidence="2">Uncharacterized protein</fullName>
    </submittedName>
</protein>
<sequence>MIAKTFLLSCLLMCSIHSRVIAQTNEKMAESYHPKIVLKDLDFKTVMKAFYQKQIEVTKINQLDQQNIPYIGIKNAEYTHALNSDHAVIVFSPAYTYRNVQNELRYVFTTTEISVDKDNHEINFCGPCATFTQVYIFKKNTSEQYELISQSQDENSWMNADYRYLPYPSSEIVKNIRKVGPQIKAYVEEQEFSRQGYSSTTLYIVPFDEKPYIKKLIVAEISNDNEVTGSEQIYNTQADYHFLTTVHDGLFDIEIAYTGTQRIYHGDRAKIIPINETHVYHYNEKQQKYVRVK</sequence>
<dbReference type="EMBL" id="WNDP01000045">
    <property type="protein sequence ID" value="KAF1025144.1"/>
    <property type="molecule type" value="Genomic_DNA"/>
</dbReference>
<dbReference type="Proteomes" id="UP000490535">
    <property type="component" value="Unassembled WGS sequence"/>
</dbReference>
<evidence type="ECO:0000313" key="2">
    <source>
        <dbReference type="EMBL" id="KAF1025144.1"/>
    </source>
</evidence>
<name>A0A833PFK2_ACIBZ</name>
<keyword evidence="1" id="KW-0732">Signal</keyword>
<proteinExistence type="predicted"/>
<evidence type="ECO:0000256" key="1">
    <source>
        <dbReference type="SAM" id="SignalP"/>
    </source>
</evidence>
<comment type="caution">
    <text evidence="2">The sequence shown here is derived from an EMBL/GenBank/DDBJ whole genome shotgun (WGS) entry which is preliminary data.</text>
</comment>